<feature type="compositionally biased region" description="Low complexity" evidence="7">
    <location>
        <begin position="53"/>
        <end position="62"/>
    </location>
</feature>
<dbReference type="EMBL" id="KQ085928">
    <property type="protein sequence ID" value="KLO15503.1"/>
    <property type="molecule type" value="Genomic_DNA"/>
</dbReference>
<evidence type="ECO:0000313" key="8">
    <source>
        <dbReference type="EMBL" id="KLO15503.1"/>
    </source>
</evidence>
<dbReference type="UniPathway" id="UPA00988"/>
<dbReference type="Gene3D" id="3.10.20.30">
    <property type="match status" value="1"/>
</dbReference>
<feature type="cross-link" description="Glycyl lysine isopeptide (Gly-Lys) (interchain with K-? in acceptor proteins)" evidence="5">
    <location>
        <position position="135"/>
    </location>
</feature>
<dbReference type="AlphaFoldDB" id="A0A0H2S177"/>
<evidence type="ECO:0000256" key="4">
    <source>
        <dbReference type="ARBA" id="ARBA00022786"/>
    </source>
</evidence>
<feature type="compositionally biased region" description="Polar residues" evidence="7">
    <location>
        <begin position="41"/>
        <end position="52"/>
    </location>
</feature>
<reference evidence="8 9" key="1">
    <citation type="submission" date="2015-04" db="EMBL/GenBank/DDBJ databases">
        <title>Complete genome sequence of Schizopora paradoxa KUC8140, a cosmopolitan wood degrader in East Asia.</title>
        <authorList>
            <consortium name="DOE Joint Genome Institute"/>
            <person name="Min B."/>
            <person name="Park H."/>
            <person name="Jang Y."/>
            <person name="Kim J.-J."/>
            <person name="Kim K.H."/>
            <person name="Pangilinan J."/>
            <person name="Lipzen A."/>
            <person name="Riley R."/>
            <person name="Grigoriev I.V."/>
            <person name="Spatafora J.W."/>
            <person name="Choi I.-G."/>
        </authorList>
    </citation>
    <scope>NUCLEOTIDE SEQUENCE [LARGE SCALE GENOMIC DNA]</scope>
    <source>
        <strain evidence="8 9">KUC8140</strain>
    </source>
</reference>
<keyword evidence="1 5" id="KW-0963">Cytoplasm</keyword>
<accession>A0A0H2S177</accession>
<name>A0A0H2S177_9AGAM</name>
<keyword evidence="9" id="KW-1185">Reference proteome</keyword>
<organism evidence="8 9">
    <name type="scientific">Schizopora paradoxa</name>
    <dbReference type="NCBI Taxonomy" id="27342"/>
    <lineage>
        <taxon>Eukaryota</taxon>
        <taxon>Fungi</taxon>
        <taxon>Dikarya</taxon>
        <taxon>Basidiomycota</taxon>
        <taxon>Agaricomycotina</taxon>
        <taxon>Agaricomycetes</taxon>
        <taxon>Hymenochaetales</taxon>
        <taxon>Schizoporaceae</taxon>
        <taxon>Schizopora</taxon>
    </lineage>
</organism>
<dbReference type="Proteomes" id="UP000053477">
    <property type="component" value="Unassembled WGS sequence"/>
</dbReference>
<evidence type="ECO:0000256" key="1">
    <source>
        <dbReference type="ARBA" id="ARBA00022490"/>
    </source>
</evidence>
<evidence type="ECO:0000256" key="2">
    <source>
        <dbReference type="ARBA" id="ARBA00022499"/>
    </source>
</evidence>
<dbReference type="GO" id="GO:0032447">
    <property type="term" value="P:protein urmylation"/>
    <property type="evidence" value="ECO:0007669"/>
    <property type="project" value="UniProtKB-UniRule"/>
</dbReference>
<dbReference type="InParanoid" id="A0A0H2S177"/>
<dbReference type="OrthoDB" id="10248987at2759"/>
<dbReference type="GO" id="GO:0005829">
    <property type="term" value="C:cytosol"/>
    <property type="evidence" value="ECO:0007669"/>
    <property type="project" value="UniProtKB-UniRule"/>
</dbReference>
<feature type="region of interest" description="Disordered" evidence="7">
    <location>
        <begin position="37"/>
        <end position="68"/>
    </location>
</feature>
<proteinExistence type="inferred from homology"/>
<sequence length="135" mass="14377">MTSSSSSTEQLKINVDFGGGLEILFDNKRSHVVSLPLRVAPSSSDTNPTDPISSSTTESATADETRPTDVSALIDHLKDNVLSDRKRAGLFAENGTVRPGVLVLINDSDWELEGEGSYVLKDGDNVSFISTLHGG</sequence>
<dbReference type="FunCoup" id="A0A0H2S177">
    <property type="interactions" value="389"/>
</dbReference>
<feature type="modified residue" description="1-thioglycine" evidence="5">
    <location>
        <position position="135"/>
    </location>
</feature>
<dbReference type="InterPro" id="IPR016155">
    <property type="entry name" value="Mopterin_synth/thiamin_S_b"/>
</dbReference>
<keyword evidence="4 5" id="KW-0833">Ubl conjugation pathway</keyword>
<keyword evidence="3 5" id="KW-0819">tRNA processing</keyword>
<dbReference type="Pfam" id="PF09138">
    <property type="entry name" value="Urm1"/>
    <property type="match status" value="1"/>
</dbReference>
<comment type="subcellular location">
    <subcellularLocation>
        <location evidence="5 6">Cytoplasm</location>
    </subcellularLocation>
</comment>
<comment type="similarity">
    <text evidence="5 6">Belongs to the URM1 family.</text>
</comment>
<evidence type="ECO:0000256" key="5">
    <source>
        <dbReference type="HAMAP-Rule" id="MF_03048"/>
    </source>
</evidence>
<dbReference type="InterPro" id="IPR012675">
    <property type="entry name" value="Beta-grasp_dom_sf"/>
</dbReference>
<dbReference type="InterPro" id="IPR015221">
    <property type="entry name" value="Urm1"/>
</dbReference>
<dbReference type="SUPFAM" id="SSF54285">
    <property type="entry name" value="MoaD/ThiS"/>
    <property type="match status" value="1"/>
</dbReference>
<evidence type="ECO:0000256" key="7">
    <source>
        <dbReference type="SAM" id="MobiDB-lite"/>
    </source>
</evidence>
<dbReference type="CDD" id="cd01764">
    <property type="entry name" value="Ubl_Urm1"/>
    <property type="match status" value="1"/>
</dbReference>
<comment type="pathway">
    <text evidence="5 6">tRNA modification; 5-methoxycarbonylmethyl-2-thiouridine-tRNA biosynthesis.</text>
</comment>
<protein>
    <recommendedName>
        <fullName evidence="5 6">Ubiquitin-related modifier 1</fullName>
    </recommendedName>
</protein>
<comment type="function">
    <text evidence="5">Acts as a sulfur carrier required for 2-thiolation of mcm(5)S(2)U at tRNA wobble positions of cytosolic tRNA(Lys), tRNA(Glu) and tRNA(Gln). Serves as sulfur donor in tRNA 2-thiolation reaction by being thiocarboxylated (-COSH) at its C-terminus by the MOCS3 homolog UBA4. The sulfur is then transferred to tRNA to form 2-thiolation of mcm(5)S(2)U. Prior mcm(5) tRNA modification by the elongator complex is required for 2-thiolation. Also acts as a ubiquitin-like protein (UBL) that is covalently conjugated via an isopeptide bond to lysine residues of target proteins such as AHP1. The thiocarboxylated form serves as substrate for conjugation and oxidative stress specifically induces the formation of UBL-protein conjugates.</text>
</comment>
<evidence type="ECO:0000256" key="3">
    <source>
        <dbReference type="ARBA" id="ARBA00022694"/>
    </source>
</evidence>
<keyword evidence="2 5" id="KW-1017">Isopeptide bond</keyword>
<dbReference type="STRING" id="27342.A0A0H2S177"/>
<dbReference type="HAMAP" id="MF_03048">
    <property type="entry name" value="Urm1"/>
    <property type="match status" value="1"/>
</dbReference>
<dbReference type="PIRSF" id="PIRSF037379">
    <property type="entry name" value="Ubiquitin-related_modifier_1"/>
    <property type="match status" value="1"/>
</dbReference>
<evidence type="ECO:0000256" key="6">
    <source>
        <dbReference type="RuleBase" id="RU361182"/>
    </source>
</evidence>
<comment type="PTM">
    <text evidence="5">C-terminal thiocarboxylation occurs in 2 steps, it is first acyl-adenylated (-COAMP) via the hesA/moeB/thiF part of UBA4, then thiocarboxylated (-COSH) via the rhodanese domain of UBA4.</text>
</comment>
<dbReference type="PANTHER" id="PTHR14986">
    <property type="entry name" value="RURM1 PROTEIN"/>
    <property type="match status" value="1"/>
</dbReference>
<dbReference type="GO" id="GO:0002098">
    <property type="term" value="P:tRNA wobble uridine modification"/>
    <property type="evidence" value="ECO:0007669"/>
    <property type="project" value="UniProtKB-UniRule"/>
</dbReference>
<evidence type="ECO:0000313" key="9">
    <source>
        <dbReference type="Proteomes" id="UP000053477"/>
    </source>
</evidence>
<gene>
    <name evidence="5" type="primary">URM1</name>
    <name evidence="8" type="ORF">SCHPADRAFT_824569</name>
</gene>
<dbReference type="GO" id="GO:0034227">
    <property type="term" value="P:tRNA thio-modification"/>
    <property type="evidence" value="ECO:0007669"/>
    <property type="project" value="UniProtKB-UniRule"/>
</dbReference>